<evidence type="ECO:0000313" key="1">
    <source>
        <dbReference type="EMBL" id="KAK6777241.1"/>
    </source>
</evidence>
<gene>
    <name evidence="1" type="ORF">RDI58_023958</name>
</gene>
<accession>A0AAN8T238</accession>
<organism evidence="1 2">
    <name type="scientific">Solanum bulbocastanum</name>
    <name type="common">Wild potato</name>
    <dbReference type="NCBI Taxonomy" id="147425"/>
    <lineage>
        <taxon>Eukaryota</taxon>
        <taxon>Viridiplantae</taxon>
        <taxon>Streptophyta</taxon>
        <taxon>Embryophyta</taxon>
        <taxon>Tracheophyta</taxon>
        <taxon>Spermatophyta</taxon>
        <taxon>Magnoliopsida</taxon>
        <taxon>eudicotyledons</taxon>
        <taxon>Gunneridae</taxon>
        <taxon>Pentapetalae</taxon>
        <taxon>asterids</taxon>
        <taxon>lamiids</taxon>
        <taxon>Solanales</taxon>
        <taxon>Solanaceae</taxon>
        <taxon>Solanoideae</taxon>
        <taxon>Solaneae</taxon>
        <taxon>Solanum</taxon>
    </lineage>
</organism>
<proteinExistence type="predicted"/>
<dbReference type="AlphaFoldDB" id="A0AAN8T238"/>
<reference evidence="1 2" key="1">
    <citation type="submission" date="2024-02" db="EMBL/GenBank/DDBJ databases">
        <title>de novo genome assembly of Solanum bulbocastanum strain 11H21.</title>
        <authorList>
            <person name="Hosaka A.J."/>
        </authorList>
    </citation>
    <scope>NUCLEOTIDE SEQUENCE [LARGE SCALE GENOMIC DNA]</scope>
    <source>
        <tissue evidence="1">Young leaves</tissue>
    </source>
</reference>
<comment type="caution">
    <text evidence="1">The sequence shown here is derived from an EMBL/GenBank/DDBJ whole genome shotgun (WGS) entry which is preliminary data.</text>
</comment>
<dbReference type="Proteomes" id="UP001371456">
    <property type="component" value="Unassembled WGS sequence"/>
</dbReference>
<evidence type="ECO:0000313" key="2">
    <source>
        <dbReference type="Proteomes" id="UP001371456"/>
    </source>
</evidence>
<dbReference type="EMBL" id="JBANQN010000010">
    <property type="protein sequence ID" value="KAK6777241.1"/>
    <property type="molecule type" value="Genomic_DNA"/>
</dbReference>
<keyword evidence="2" id="KW-1185">Reference proteome</keyword>
<name>A0AAN8T238_SOLBU</name>
<sequence length="82" mass="9619">MRVGLHNKFDGDEQCLENEFIPFYDRPVINEPYEQGTIIWDETKQNMPEIGDIIVTPPLDRIRGTFIIERDNIVKLKNVKTT</sequence>
<protein>
    <submittedName>
        <fullName evidence="1">Uncharacterized protein</fullName>
    </submittedName>
</protein>